<comment type="caution">
    <text evidence="2">The sequence shown here is derived from an EMBL/GenBank/DDBJ whole genome shotgun (WGS) entry which is preliminary data.</text>
</comment>
<dbReference type="AlphaFoldDB" id="A0A836A8B4"/>
<reference evidence="2 3" key="1">
    <citation type="submission" date="2020-12" db="EMBL/GenBank/DDBJ databases">
        <title>De novo assembly of Tibetan sheep genome.</title>
        <authorList>
            <person name="Li X."/>
        </authorList>
    </citation>
    <scope>NUCLEOTIDE SEQUENCE [LARGE SCALE GENOMIC DNA]</scope>
    <source>
        <tissue evidence="2">Heart</tissue>
    </source>
</reference>
<organism evidence="2 3">
    <name type="scientific">Ovis aries</name>
    <name type="common">Sheep</name>
    <dbReference type="NCBI Taxonomy" id="9940"/>
    <lineage>
        <taxon>Eukaryota</taxon>
        <taxon>Metazoa</taxon>
        <taxon>Chordata</taxon>
        <taxon>Craniata</taxon>
        <taxon>Vertebrata</taxon>
        <taxon>Euteleostomi</taxon>
        <taxon>Mammalia</taxon>
        <taxon>Eutheria</taxon>
        <taxon>Laurasiatheria</taxon>
        <taxon>Artiodactyla</taxon>
        <taxon>Ruminantia</taxon>
        <taxon>Pecora</taxon>
        <taxon>Bovidae</taxon>
        <taxon>Caprinae</taxon>
        <taxon>Ovis</taxon>
    </lineage>
</organism>
<gene>
    <name evidence="2" type="ORF">JEQ12_002045</name>
</gene>
<evidence type="ECO:0000256" key="1">
    <source>
        <dbReference type="SAM" id="MobiDB-lite"/>
    </source>
</evidence>
<dbReference type="EMBL" id="JAEMGP010000010">
    <property type="protein sequence ID" value="KAG5204069.1"/>
    <property type="molecule type" value="Genomic_DNA"/>
</dbReference>
<evidence type="ECO:0000313" key="2">
    <source>
        <dbReference type="EMBL" id="KAG5204069.1"/>
    </source>
</evidence>
<accession>A0A836A8B4</accession>
<protein>
    <submittedName>
        <fullName evidence="2">Uncharacterized protein</fullName>
    </submittedName>
</protein>
<evidence type="ECO:0000313" key="3">
    <source>
        <dbReference type="Proteomes" id="UP000664991"/>
    </source>
</evidence>
<feature type="compositionally biased region" description="Low complexity" evidence="1">
    <location>
        <begin position="70"/>
        <end position="83"/>
    </location>
</feature>
<feature type="region of interest" description="Disordered" evidence="1">
    <location>
        <begin position="29"/>
        <end position="86"/>
    </location>
</feature>
<dbReference type="Proteomes" id="UP000664991">
    <property type="component" value="Unassembled WGS sequence"/>
</dbReference>
<sequence>MIPHASEHLSPRATLLGPRAIAVKPECPRACAPQQEKPPQRKRKRKGRESTALVLQLESNPCSPQLEKAPAQQLTTLQQASQPEKSCVNELLTPAETSVTSVGPNRRSAQ</sequence>
<feature type="compositionally biased region" description="Polar residues" evidence="1">
    <location>
        <begin position="95"/>
        <end position="110"/>
    </location>
</feature>
<feature type="region of interest" description="Disordered" evidence="1">
    <location>
        <begin position="91"/>
        <end position="110"/>
    </location>
</feature>
<proteinExistence type="predicted"/>
<name>A0A836A8B4_SHEEP</name>